<dbReference type="GO" id="GO:0005886">
    <property type="term" value="C:plasma membrane"/>
    <property type="evidence" value="ECO:0007669"/>
    <property type="project" value="TreeGrafter"/>
</dbReference>
<organism evidence="2 3">
    <name type="scientific">Parelaphostrongylus tenuis</name>
    <name type="common">Meningeal worm</name>
    <dbReference type="NCBI Taxonomy" id="148309"/>
    <lineage>
        <taxon>Eukaryota</taxon>
        <taxon>Metazoa</taxon>
        <taxon>Ecdysozoa</taxon>
        <taxon>Nematoda</taxon>
        <taxon>Chromadorea</taxon>
        <taxon>Rhabditida</taxon>
        <taxon>Rhabditina</taxon>
        <taxon>Rhabditomorpha</taxon>
        <taxon>Strongyloidea</taxon>
        <taxon>Metastrongylidae</taxon>
        <taxon>Parelaphostrongylus</taxon>
    </lineage>
</organism>
<dbReference type="PANTHER" id="PTHR11731:SF202">
    <property type="entry name" value="DIPEPTIDYL PEPTIDASE FAMILY MEMBER 2"/>
    <property type="match status" value="1"/>
</dbReference>
<dbReference type="GO" id="GO:0008239">
    <property type="term" value="F:dipeptidyl-peptidase activity"/>
    <property type="evidence" value="ECO:0007669"/>
    <property type="project" value="TreeGrafter"/>
</dbReference>
<dbReference type="EMBL" id="JAHQIW010003080">
    <property type="protein sequence ID" value="KAJ1357263.1"/>
    <property type="molecule type" value="Genomic_DNA"/>
</dbReference>
<sequence>MKVITEEILSSGDAIWWADSGEYVAYLRFDDRLVSRIYIPKYHRRSQYPQYEGIPYPKAGVGENPLITLYIWKVANKKSMIVEPPSELTEINQ</sequence>
<dbReference type="Proteomes" id="UP001196413">
    <property type="component" value="Unassembled WGS sequence"/>
</dbReference>
<evidence type="ECO:0000313" key="3">
    <source>
        <dbReference type="Proteomes" id="UP001196413"/>
    </source>
</evidence>
<reference evidence="2" key="1">
    <citation type="submission" date="2021-06" db="EMBL/GenBank/DDBJ databases">
        <title>Parelaphostrongylus tenuis whole genome reference sequence.</title>
        <authorList>
            <person name="Garwood T.J."/>
            <person name="Larsen P.A."/>
            <person name="Fountain-Jones N.M."/>
            <person name="Garbe J.R."/>
            <person name="Macchietto M.G."/>
            <person name="Kania S.A."/>
            <person name="Gerhold R.W."/>
            <person name="Richards J.E."/>
            <person name="Wolf T.M."/>
        </authorList>
    </citation>
    <scope>NUCLEOTIDE SEQUENCE</scope>
    <source>
        <strain evidence="2">MNPRO001-30</strain>
        <tissue evidence="2">Meninges</tissue>
    </source>
</reference>
<name>A0AAD5MIF3_PARTN</name>
<feature type="domain" description="Dipeptidylpeptidase IV N-terminal" evidence="1">
    <location>
        <begin position="3"/>
        <end position="88"/>
    </location>
</feature>
<evidence type="ECO:0000313" key="2">
    <source>
        <dbReference type="EMBL" id="KAJ1357263.1"/>
    </source>
</evidence>
<dbReference type="PANTHER" id="PTHR11731">
    <property type="entry name" value="PROTEASE FAMILY S9B,C DIPEPTIDYL-PEPTIDASE IV-RELATED"/>
    <property type="match status" value="1"/>
</dbReference>
<dbReference type="SUPFAM" id="SSF82171">
    <property type="entry name" value="DPP6 N-terminal domain-like"/>
    <property type="match status" value="1"/>
</dbReference>
<proteinExistence type="predicted"/>
<dbReference type="Pfam" id="PF00930">
    <property type="entry name" value="DPPIV_N"/>
    <property type="match status" value="1"/>
</dbReference>
<protein>
    <recommendedName>
        <fullName evidence="1">Dipeptidylpeptidase IV N-terminal domain-containing protein</fullName>
    </recommendedName>
</protein>
<evidence type="ECO:0000259" key="1">
    <source>
        <dbReference type="Pfam" id="PF00930"/>
    </source>
</evidence>
<keyword evidence="3" id="KW-1185">Reference proteome</keyword>
<dbReference type="InterPro" id="IPR002469">
    <property type="entry name" value="Peptidase_S9B_N"/>
</dbReference>
<dbReference type="InterPro" id="IPR050278">
    <property type="entry name" value="Serine_Prot_S9B/DPPIV"/>
</dbReference>
<gene>
    <name evidence="2" type="ORF">KIN20_015369</name>
</gene>
<comment type="caution">
    <text evidence="2">The sequence shown here is derived from an EMBL/GenBank/DDBJ whole genome shotgun (WGS) entry which is preliminary data.</text>
</comment>
<dbReference type="Gene3D" id="2.140.10.30">
    <property type="entry name" value="Dipeptidylpeptidase IV, N-terminal domain"/>
    <property type="match status" value="1"/>
</dbReference>
<dbReference type="GO" id="GO:0006508">
    <property type="term" value="P:proteolysis"/>
    <property type="evidence" value="ECO:0007669"/>
    <property type="project" value="InterPro"/>
</dbReference>
<accession>A0AAD5MIF3</accession>
<dbReference type="AlphaFoldDB" id="A0AAD5MIF3"/>